<comment type="subunit">
    <text evidence="4 9">Homodimer.</text>
</comment>
<comment type="cofactor">
    <cofactor evidence="1 9">
        <name>pyridoxal 5'-phosphate</name>
        <dbReference type="ChEBI" id="CHEBI:597326"/>
    </cofactor>
</comment>
<comment type="function">
    <text evidence="9">Catalyzes the decarboxylative condensation of pimeloyl-[acyl-carrier protein] and L-alanine to produce 8-amino-7-oxononanoate (AON), [acyl-carrier protein], and carbon dioxide.</text>
</comment>
<comment type="catalytic activity">
    <reaction evidence="8 9">
        <text>6-carboxyhexanoyl-[ACP] + L-alanine + H(+) = (8S)-8-amino-7-oxononanoate + holo-[ACP] + CO2</text>
        <dbReference type="Rhea" id="RHEA:42288"/>
        <dbReference type="Rhea" id="RHEA-COMP:9685"/>
        <dbReference type="Rhea" id="RHEA-COMP:9955"/>
        <dbReference type="ChEBI" id="CHEBI:15378"/>
        <dbReference type="ChEBI" id="CHEBI:16526"/>
        <dbReference type="ChEBI" id="CHEBI:57972"/>
        <dbReference type="ChEBI" id="CHEBI:64479"/>
        <dbReference type="ChEBI" id="CHEBI:78846"/>
        <dbReference type="ChEBI" id="CHEBI:149468"/>
        <dbReference type="EC" id="2.3.1.47"/>
    </reaction>
</comment>
<dbReference type="SUPFAM" id="SSF53383">
    <property type="entry name" value="PLP-dependent transferases"/>
    <property type="match status" value="1"/>
</dbReference>
<keyword evidence="6 9" id="KW-0093">Biotin biosynthesis</keyword>
<feature type="binding site" evidence="9">
    <location>
        <position position="359"/>
    </location>
    <ligand>
        <name>substrate</name>
    </ligand>
</feature>
<feature type="domain" description="Aminotransferase class I/classII large" evidence="10">
    <location>
        <begin position="48"/>
        <end position="387"/>
    </location>
</feature>
<evidence type="ECO:0000313" key="11">
    <source>
        <dbReference type="EMBL" id="BCU06608.1"/>
    </source>
</evidence>
<evidence type="ECO:0000256" key="3">
    <source>
        <dbReference type="ARBA" id="ARBA00010008"/>
    </source>
</evidence>
<evidence type="ECO:0000256" key="6">
    <source>
        <dbReference type="ARBA" id="ARBA00022756"/>
    </source>
</evidence>
<feature type="binding site" evidence="9">
    <location>
        <position position="185"/>
    </location>
    <ligand>
        <name>pyridoxal 5'-phosphate</name>
        <dbReference type="ChEBI" id="CHEBI:597326"/>
    </ligand>
</feature>
<dbReference type="InterPro" id="IPR050087">
    <property type="entry name" value="AON_synthase_class-II"/>
</dbReference>
<dbReference type="InterPro" id="IPR022834">
    <property type="entry name" value="AONS_Proteobacteria"/>
</dbReference>
<dbReference type="InterPro" id="IPR004723">
    <property type="entry name" value="AONS_Archaea/Proteobacteria"/>
</dbReference>
<dbReference type="NCBIfam" id="TIGR00858">
    <property type="entry name" value="bioF"/>
    <property type="match status" value="1"/>
</dbReference>
<dbReference type="InterPro" id="IPR015424">
    <property type="entry name" value="PyrdxlP-dep_Trfase"/>
</dbReference>
<comment type="similarity">
    <text evidence="3 9">Belongs to the class-II pyridoxal-phosphate-dependent aminotransferase family. BioF subfamily.</text>
</comment>
<dbReference type="Gene3D" id="3.40.640.10">
    <property type="entry name" value="Type I PLP-dependent aspartate aminotransferase-like (Major domain)"/>
    <property type="match status" value="1"/>
</dbReference>
<evidence type="ECO:0000256" key="2">
    <source>
        <dbReference type="ARBA" id="ARBA00004746"/>
    </source>
</evidence>
<dbReference type="EMBL" id="AP024563">
    <property type="protein sequence ID" value="BCU06608.1"/>
    <property type="molecule type" value="Genomic_DNA"/>
</dbReference>
<accession>A0ABN6G9L3</accession>
<sequence>MERPPSSRPNPETELRPRLDALKAQSLYRRRRLQDSPQQPQARVDGRPMLSFCGNDYLGLANHPKVIAALRDGAERWGVGSGAAHLVNGHSRAHQALEEALAEFTGRPRALLFSTGYMANLGVISALAGRNDTVFEDRLNHASLLDGALLSRARLRRYPHADAQALKRLIAGDPARLIVTDGVFSMDGDPAPLPELAAIARDSGAWLMVDDAHGLGVLGHEGRGSPDHFGLGPEDVPILMGTLGKAFGTFGAFVAGSEELIETLIQSARSYIYTTATPPALAEATLTSLAITRREHWRRERLAEWIERFRTGATRIGLNLMDSPTPIQPILAGSAEQALAWSAALEAAGLLVTAIRPPTVPEGTSRLRVTLSAAHTADDIDRLLAALARLPT</sequence>
<evidence type="ECO:0000256" key="1">
    <source>
        <dbReference type="ARBA" id="ARBA00001933"/>
    </source>
</evidence>
<dbReference type="CDD" id="cd06454">
    <property type="entry name" value="KBL_like"/>
    <property type="match status" value="1"/>
</dbReference>
<proteinExistence type="inferred from homology"/>
<evidence type="ECO:0000256" key="8">
    <source>
        <dbReference type="ARBA" id="ARBA00047715"/>
    </source>
</evidence>
<feature type="binding site" evidence="9">
    <location>
        <position position="29"/>
    </location>
    <ligand>
        <name>substrate</name>
    </ligand>
</feature>
<evidence type="ECO:0000256" key="4">
    <source>
        <dbReference type="ARBA" id="ARBA00011738"/>
    </source>
</evidence>
<gene>
    <name evidence="9 11" type="primary">bioF</name>
    <name evidence="11" type="ORF">Atep_12850</name>
</gene>
<evidence type="ECO:0000256" key="7">
    <source>
        <dbReference type="ARBA" id="ARBA00022898"/>
    </source>
</evidence>
<name>A0ABN6G9L3_9GAMM</name>
<evidence type="ECO:0000313" key="12">
    <source>
        <dbReference type="Proteomes" id="UP000680679"/>
    </source>
</evidence>
<comment type="pathway">
    <text evidence="2 9">Cofactor biosynthesis; biotin biosynthesis.</text>
</comment>
<protein>
    <recommendedName>
        <fullName evidence="9">8-amino-7-oxononanoate synthase</fullName>
        <shortName evidence="9">AONS</shortName>
        <ecNumber evidence="9">2.3.1.47</ecNumber>
    </recommendedName>
    <alternativeName>
        <fullName evidence="9">7-keto-8-amino-pelargonic acid synthase</fullName>
        <shortName evidence="9">7-KAP synthase</shortName>
        <shortName evidence="9">KAPA synthase</shortName>
    </alternativeName>
    <alternativeName>
        <fullName evidence="9">8-amino-7-ketopelargonate synthase</fullName>
    </alternativeName>
</protein>
<dbReference type="PANTHER" id="PTHR13693:SF100">
    <property type="entry name" value="8-AMINO-7-OXONONANOATE SYNTHASE"/>
    <property type="match status" value="1"/>
</dbReference>
<evidence type="ECO:0000256" key="9">
    <source>
        <dbReference type="HAMAP-Rule" id="MF_01693"/>
    </source>
</evidence>
<keyword evidence="7 9" id="KW-0663">Pyridoxal phosphate</keyword>
<dbReference type="InterPro" id="IPR015421">
    <property type="entry name" value="PyrdxlP-dep_Trfase_major"/>
</dbReference>
<dbReference type="RefSeq" id="WP_213380988.1">
    <property type="nucleotide sequence ID" value="NZ_AP024563.1"/>
</dbReference>
<organism evidence="11 12">
    <name type="scientific">Allochromatium tepidum</name>
    <dbReference type="NCBI Taxonomy" id="553982"/>
    <lineage>
        <taxon>Bacteria</taxon>
        <taxon>Pseudomonadati</taxon>
        <taxon>Pseudomonadota</taxon>
        <taxon>Gammaproteobacteria</taxon>
        <taxon>Chromatiales</taxon>
        <taxon>Chromatiaceae</taxon>
        <taxon>Allochromatium</taxon>
    </lineage>
</organism>
<dbReference type="HAMAP" id="MF_01693">
    <property type="entry name" value="BioF_aminotrans_2"/>
    <property type="match status" value="1"/>
</dbReference>
<feature type="binding site" evidence="9">
    <location>
        <position position="141"/>
    </location>
    <ligand>
        <name>substrate</name>
    </ligand>
</feature>
<evidence type="ECO:0000259" key="10">
    <source>
        <dbReference type="Pfam" id="PF00155"/>
    </source>
</evidence>
<keyword evidence="5 9" id="KW-0808">Transferase</keyword>
<evidence type="ECO:0000256" key="5">
    <source>
        <dbReference type="ARBA" id="ARBA00022679"/>
    </source>
</evidence>
<feature type="binding site" evidence="9">
    <location>
        <position position="242"/>
    </location>
    <ligand>
        <name>pyridoxal 5'-phosphate</name>
        <dbReference type="ChEBI" id="CHEBI:597326"/>
    </ligand>
</feature>
<dbReference type="InterPro" id="IPR015422">
    <property type="entry name" value="PyrdxlP-dep_Trfase_small"/>
</dbReference>
<dbReference type="Proteomes" id="UP000680679">
    <property type="component" value="Chromosome"/>
</dbReference>
<dbReference type="PROSITE" id="PS00599">
    <property type="entry name" value="AA_TRANSFER_CLASS_2"/>
    <property type="match status" value="1"/>
</dbReference>
<dbReference type="InterPro" id="IPR001917">
    <property type="entry name" value="Aminotrans_II_pyridoxalP_BS"/>
</dbReference>
<dbReference type="PANTHER" id="PTHR13693">
    <property type="entry name" value="CLASS II AMINOTRANSFERASE/8-AMINO-7-OXONONANOATE SYNTHASE"/>
    <property type="match status" value="1"/>
</dbReference>
<feature type="binding site" evidence="9">
    <location>
        <begin position="116"/>
        <end position="117"/>
    </location>
    <ligand>
        <name>pyridoxal 5'-phosphate</name>
        <dbReference type="ChEBI" id="CHEBI:597326"/>
    </ligand>
</feature>
<dbReference type="Gene3D" id="3.90.1150.10">
    <property type="entry name" value="Aspartate Aminotransferase, domain 1"/>
    <property type="match status" value="1"/>
</dbReference>
<dbReference type="Pfam" id="PF00155">
    <property type="entry name" value="Aminotran_1_2"/>
    <property type="match status" value="1"/>
</dbReference>
<dbReference type="InterPro" id="IPR004839">
    <property type="entry name" value="Aminotransferase_I/II_large"/>
</dbReference>
<reference evidence="11 12" key="1">
    <citation type="submission" date="2021-04" db="EMBL/GenBank/DDBJ databases">
        <title>Complete genome sequencing of Allochromatium tepidum strain NZ.</title>
        <authorList>
            <person name="Tsukatani Y."/>
            <person name="Mori H."/>
        </authorList>
    </citation>
    <scope>NUCLEOTIDE SEQUENCE [LARGE SCALE GENOMIC DNA]</scope>
    <source>
        <strain evidence="11 12">NZ</strain>
    </source>
</reference>
<dbReference type="EC" id="2.3.1.47" evidence="9"/>
<feature type="binding site" evidence="9">
    <location>
        <position position="213"/>
    </location>
    <ligand>
        <name>pyridoxal 5'-phosphate</name>
        <dbReference type="ChEBI" id="CHEBI:597326"/>
    </ligand>
</feature>
<keyword evidence="12" id="KW-1185">Reference proteome</keyword>
<feature type="modified residue" description="N6-(pyridoxal phosphate)lysine" evidence="9">
    <location>
        <position position="245"/>
    </location>
</feature>